<proteinExistence type="predicted"/>
<dbReference type="EMBL" id="MLJW01000599">
    <property type="protein sequence ID" value="OIQ84688.1"/>
    <property type="molecule type" value="Genomic_DNA"/>
</dbReference>
<comment type="caution">
    <text evidence="1">The sequence shown here is derived from an EMBL/GenBank/DDBJ whole genome shotgun (WGS) entry which is preliminary data.</text>
</comment>
<name>A0A1J5QMR3_9ZZZZ</name>
<evidence type="ECO:0000313" key="1">
    <source>
        <dbReference type="EMBL" id="OIQ84688.1"/>
    </source>
</evidence>
<dbReference type="AlphaFoldDB" id="A0A1J5QMR3"/>
<sequence>MWIIECSPYVDFGTKPDKEERRKKPLSDCKELTAESVWHSVGS</sequence>
<gene>
    <name evidence="1" type="ORF">GALL_334990</name>
</gene>
<protein>
    <submittedName>
        <fullName evidence="1">Uncharacterized protein</fullName>
    </submittedName>
</protein>
<reference evidence="1" key="1">
    <citation type="submission" date="2016-10" db="EMBL/GenBank/DDBJ databases">
        <title>Sequence of Gallionella enrichment culture.</title>
        <authorList>
            <person name="Poehlein A."/>
            <person name="Muehling M."/>
            <person name="Daniel R."/>
        </authorList>
    </citation>
    <scope>NUCLEOTIDE SEQUENCE</scope>
</reference>
<organism evidence="1">
    <name type="scientific">mine drainage metagenome</name>
    <dbReference type="NCBI Taxonomy" id="410659"/>
    <lineage>
        <taxon>unclassified sequences</taxon>
        <taxon>metagenomes</taxon>
        <taxon>ecological metagenomes</taxon>
    </lineage>
</organism>
<accession>A0A1J5QMR3</accession>